<keyword evidence="5" id="KW-0315">Glutamine amidotransferase</keyword>
<dbReference type="Pfam" id="PF03575">
    <property type="entry name" value="Peptidase_S51"/>
    <property type="match status" value="1"/>
</dbReference>
<evidence type="ECO:0000256" key="2">
    <source>
        <dbReference type="ARBA" id="ARBA00022670"/>
    </source>
</evidence>
<dbReference type="InterPro" id="IPR029062">
    <property type="entry name" value="Class_I_gatase-like"/>
</dbReference>
<reference evidence="5" key="2">
    <citation type="journal article" date="2021" name="Microbiome">
        <title>Successional dynamics and alternative stable states in a saline activated sludge microbial community over 9 years.</title>
        <authorList>
            <person name="Wang Y."/>
            <person name="Ye J."/>
            <person name="Ju F."/>
            <person name="Liu L."/>
            <person name="Boyd J.A."/>
            <person name="Deng Y."/>
            <person name="Parks D.H."/>
            <person name="Jiang X."/>
            <person name="Yin X."/>
            <person name="Woodcroft B.J."/>
            <person name="Tyson G.W."/>
            <person name="Hugenholtz P."/>
            <person name="Polz M.F."/>
            <person name="Zhang T."/>
        </authorList>
    </citation>
    <scope>NUCLEOTIDE SEQUENCE</scope>
    <source>
        <strain evidence="5">HKST-UBA01</strain>
    </source>
</reference>
<reference evidence="5" key="1">
    <citation type="submission" date="2020-04" db="EMBL/GenBank/DDBJ databases">
        <authorList>
            <person name="Zhang T."/>
        </authorList>
    </citation>
    <scope>NUCLEOTIDE SEQUENCE</scope>
    <source>
        <strain evidence="5">HKST-UBA01</strain>
    </source>
</reference>
<protein>
    <submittedName>
        <fullName evidence="5">Type 1 glutamine amidotransferase-like domain-containing protein</fullName>
    </submittedName>
</protein>
<comment type="caution">
    <text evidence="5">The sequence shown here is derived from an EMBL/GenBank/DDBJ whole genome shotgun (WGS) entry which is preliminary data.</text>
</comment>
<gene>
    <name evidence="5" type="ORF">KC571_01750</name>
</gene>
<keyword evidence="2" id="KW-0645">Protease</keyword>
<sequence length="210" mass="23646">MKLFLASQAKHPQSITDLDHFVGGFENKHIGYIPTAANAEEGYGVWKNGGSWKKVNELGATVTPLVLEEFRSDAVISEMEKQDILWFGGGYWTYLMYWIKFCKIDLHILDLLNSGIIYVGSSAGMNMTGPTLQMADWFEGEGEPVKNVFSGLGLVEFDVYPHYRDEQYDFVKAHYSGPKMYLLKDGESITVDGDTITILGEERIITPKQN</sequence>
<dbReference type="EMBL" id="JAGQKX010000031">
    <property type="protein sequence ID" value="MCA9390102.1"/>
    <property type="molecule type" value="Genomic_DNA"/>
</dbReference>
<comment type="similarity">
    <text evidence="1">Belongs to the peptidase S51 family.</text>
</comment>
<dbReference type="PANTHER" id="PTHR20842:SF0">
    <property type="entry name" value="ALPHA-ASPARTYL DIPEPTIDASE"/>
    <property type="match status" value="1"/>
</dbReference>
<accession>A0A955RQ77</accession>
<evidence type="ECO:0000256" key="1">
    <source>
        <dbReference type="ARBA" id="ARBA00006534"/>
    </source>
</evidence>
<keyword evidence="4" id="KW-0720">Serine protease</keyword>
<evidence type="ECO:0000313" key="6">
    <source>
        <dbReference type="Proteomes" id="UP000701698"/>
    </source>
</evidence>
<dbReference type="AlphaFoldDB" id="A0A955RQ77"/>
<dbReference type="Gene3D" id="3.40.50.880">
    <property type="match status" value="1"/>
</dbReference>
<dbReference type="GO" id="GO:0006508">
    <property type="term" value="P:proteolysis"/>
    <property type="evidence" value="ECO:0007669"/>
    <property type="project" value="UniProtKB-KW"/>
</dbReference>
<proteinExistence type="inferred from homology"/>
<dbReference type="GO" id="GO:0008236">
    <property type="term" value="F:serine-type peptidase activity"/>
    <property type="evidence" value="ECO:0007669"/>
    <property type="project" value="UniProtKB-KW"/>
</dbReference>
<organism evidence="5 6">
    <name type="scientific">candidate division WWE3 bacterium</name>
    <dbReference type="NCBI Taxonomy" id="2053526"/>
    <lineage>
        <taxon>Bacteria</taxon>
        <taxon>Katanobacteria</taxon>
    </lineage>
</organism>
<dbReference type="InterPro" id="IPR005320">
    <property type="entry name" value="Peptidase_S51"/>
</dbReference>
<evidence type="ECO:0000256" key="4">
    <source>
        <dbReference type="ARBA" id="ARBA00022825"/>
    </source>
</evidence>
<dbReference type="Proteomes" id="UP000701698">
    <property type="component" value="Unassembled WGS sequence"/>
</dbReference>
<evidence type="ECO:0000256" key="3">
    <source>
        <dbReference type="ARBA" id="ARBA00022801"/>
    </source>
</evidence>
<dbReference type="SUPFAM" id="SSF52317">
    <property type="entry name" value="Class I glutamine amidotransferase-like"/>
    <property type="match status" value="1"/>
</dbReference>
<name>A0A955RQ77_UNCKA</name>
<evidence type="ECO:0000313" key="5">
    <source>
        <dbReference type="EMBL" id="MCA9390102.1"/>
    </source>
</evidence>
<keyword evidence="3" id="KW-0378">Hydrolase</keyword>
<dbReference type="PANTHER" id="PTHR20842">
    <property type="entry name" value="PROTEASE S51 ALPHA-ASPARTYL DIPEPTIDASE"/>
    <property type="match status" value="1"/>
</dbReference>